<keyword evidence="7 14" id="KW-1133">Transmembrane helix</keyword>
<evidence type="ECO:0000313" key="17">
    <source>
        <dbReference type="VGNC" id="VGNC:56935"/>
    </source>
</evidence>
<evidence type="ECO:0000256" key="13">
    <source>
        <dbReference type="RuleBase" id="RU000477"/>
    </source>
</evidence>
<evidence type="ECO:0000313" key="16">
    <source>
        <dbReference type="Proteomes" id="UP000009136"/>
    </source>
</evidence>
<comment type="catalytic activity">
    <reaction evidence="11">
        <text>H2O2(out) = H2O2(in)</text>
        <dbReference type="Rhea" id="RHEA:74375"/>
        <dbReference type="ChEBI" id="CHEBI:16240"/>
    </reaction>
</comment>
<dbReference type="Proteomes" id="UP000009136">
    <property type="component" value="Chromosome 8"/>
</dbReference>
<keyword evidence="5 13" id="KW-0812">Transmembrane</keyword>
<dbReference type="GeneTree" id="ENSGT00940000157242"/>
<dbReference type="Pfam" id="PF00230">
    <property type="entry name" value="MIP"/>
    <property type="match status" value="1"/>
</dbReference>
<evidence type="ECO:0000256" key="4">
    <source>
        <dbReference type="ARBA" id="ARBA00022475"/>
    </source>
</evidence>
<dbReference type="InterPro" id="IPR023271">
    <property type="entry name" value="Aquaporin-like"/>
</dbReference>
<keyword evidence="4" id="KW-1003">Cell membrane</keyword>
<feature type="transmembrane region" description="Helical" evidence="14">
    <location>
        <begin position="25"/>
        <end position="48"/>
    </location>
</feature>
<evidence type="ECO:0000256" key="5">
    <source>
        <dbReference type="ARBA" id="ARBA00022692"/>
    </source>
</evidence>
<comment type="catalytic activity">
    <reaction evidence="10">
        <text>H2O(in) = H2O(out)</text>
        <dbReference type="Rhea" id="RHEA:29667"/>
        <dbReference type="ChEBI" id="CHEBI:15377"/>
    </reaction>
</comment>
<keyword evidence="6" id="KW-0677">Repeat</keyword>
<evidence type="ECO:0000256" key="14">
    <source>
        <dbReference type="SAM" id="Phobius"/>
    </source>
</evidence>
<accession>A0A3Q1M4G1</accession>
<dbReference type="Ensembl" id="ENSBTAT00000084214.2">
    <property type="protein sequence ID" value="ENSBTAP00000063136.1"/>
    <property type="gene ID" value="ENSBTAG00000008493.6"/>
</dbReference>
<reference evidence="15" key="1">
    <citation type="submission" date="2018-03" db="EMBL/GenBank/DDBJ databases">
        <title>ARS-UCD1.2.</title>
        <authorList>
            <person name="Rosen B.D."/>
            <person name="Bickhart D.M."/>
            <person name="Koren S."/>
            <person name="Schnabel R.D."/>
            <person name="Hall R."/>
            <person name="Zimin A."/>
            <person name="Dreischer C."/>
            <person name="Schultheiss S."/>
            <person name="Schroeder S.G."/>
            <person name="Elsik C.G."/>
            <person name="Couldrey C."/>
            <person name="Liu G.E."/>
            <person name="Van Tassell C.P."/>
            <person name="Phillippy A.M."/>
            <person name="Smith T.P.L."/>
            <person name="Medrano J.F."/>
        </authorList>
    </citation>
    <scope>NUCLEOTIDE SEQUENCE [LARGE SCALE GENOMIC DNA]</scope>
    <source>
        <strain evidence="15">Hereford</strain>
    </source>
</reference>
<dbReference type="PANTHER" id="PTHR43829:SF7">
    <property type="entry name" value="AQUAPORIN-3"/>
    <property type="match status" value="1"/>
</dbReference>
<keyword evidence="3 13" id="KW-0813">Transport</keyword>
<evidence type="ECO:0000256" key="3">
    <source>
        <dbReference type="ARBA" id="ARBA00022448"/>
    </source>
</evidence>
<reference evidence="15" key="3">
    <citation type="submission" date="2025-09" db="UniProtKB">
        <authorList>
            <consortium name="Ensembl"/>
        </authorList>
    </citation>
    <scope>IDENTIFICATION</scope>
    <source>
        <strain evidence="15">Hereford</strain>
    </source>
</reference>
<dbReference type="AlphaFoldDB" id="A0A3Q1M4G1"/>
<feature type="transmembrane region" description="Helical" evidence="14">
    <location>
        <begin position="229"/>
        <end position="249"/>
    </location>
</feature>
<keyword evidence="16" id="KW-1185">Reference proteome</keyword>
<evidence type="ECO:0000313" key="15">
    <source>
        <dbReference type="Ensembl" id="ENSBTAP00000063136.1"/>
    </source>
</evidence>
<dbReference type="VGNC" id="VGNC:56935">
    <property type="gene designation" value="AQP3"/>
</dbReference>
<comment type="subcellular location">
    <subcellularLocation>
        <location evidence="1">Basolateral cell membrane</location>
        <topology evidence="1">Multi-pass membrane protein</topology>
    </subcellularLocation>
</comment>
<dbReference type="CDD" id="cd00333">
    <property type="entry name" value="MIP"/>
    <property type="match status" value="1"/>
</dbReference>
<organism evidence="15 16">
    <name type="scientific">Bos taurus</name>
    <name type="common">Bovine</name>
    <dbReference type="NCBI Taxonomy" id="9913"/>
    <lineage>
        <taxon>Eukaryota</taxon>
        <taxon>Metazoa</taxon>
        <taxon>Chordata</taxon>
        <taxon>Craniata</taxon>
        <taxon>Vertebrata</taxon>
        <taxon>Euteleostomi</taxon>
        <taxon>Mammalia</taxon>
        <taxon>Eutheria</taxon>
        <taxon>Laurasiatheria</taxon>
        <taxon>Artiodactyla</taxon>
        <taxon>Ruminantia</taxon>
        <taxon>Pecora</taxon>
        <taxon>Bovidae</taxon>
        <taxon>Bovinae</taxon>
        <taxon>Bos</taxon>
    </lineage>
</organism>
<dbReference type="Bgee" id="ENSBTAG00000008493">
    <property type="expression patterns" value="Expressed in surface of tongue and 92 other cell types or tissues"/>
</dbReference>
<evidence type="ECO:0000256" key="7">
    <source>
        <dbReference type="ARBA" id="ARBA00022989"/>
    </source>
</evidence>
<dbReference type="GO" id="GO:0016323">
    <property type="term" value="C:basolateral plasma membrane"/>
    <property type="evidence" value="ECO:0007669"/>
    <property type="project" value="UniProtKB-SubCell"/>
</dbReference>
<dbReference type="GO" id="GO:0015267">
    <property type="term" value="F:channel activity"/>
    <property type="evidence" value="ECO:0007669"/>
    <property type="project" value="InterPro"/>
</dbReference>
<dbReference type="VEuPathDB" id="HostDB:ENSBTAG00000008493"/>
<dbReference type="SUPFAM" id="SSF81338">
    <property type="entry name" value="Aquaporin-like"/>
    <property type="match status" value="1"/>
</dbReference>
<feature type="transmembrane region" description="Helical" evidence="14">
    <location>
        <begin position="180"/>
        <end position="202"/>
    </location>
</feature>
<dbReference type="InterPro" id="IPR000425">
    <property type="entry name" value="MIP"/>
</dbReference>
<evidence type="ECO:0000256" key="11">
    <source>
        <dbReference type="ARBA" id="ARBA00047305"/>
    </source>
</evidence>
<name>A0A3Q1M4G1_BOVIN</name>
<evidence type="ECO:0000256" key="6">
    <source>
        <dbReference type="ARBA" id="ARBA00022737"/>
    </source>
</evidence>
<evidence type="ECO:0000256" key="12">
    <source>
        <dbReference type="ARBA" id="ARBA00049405"/>
    </source>
</evidence>
<reference evidence="15" key="2">
    <citation type="submission" date="2025-08" db="UniProtKB">
        <authorList>
            <consortium name="Ensembl"/>
        </authorList>
    </citation>
    <scope>IDENTIFICATION</scope>
    <source>
        <strain evidence="15">Hereford</strain>
    </source>
</reference>
<dbReference type="PRINTS" id="PR00783">
    <property type="entry name" value="MINTRINSICP"/>
</dbReference>
<evidence type="ECO:0000256" key="1">
    <source>
        <dbReference type="ARBA" id="ARBA00004554"/>
    </source>
</evidence>
<dbReference type="PRINTS" id="PR02015">
    <property type="entry name" value="AQUAPORIN3"/>
</dbReference>
<protein>
    <submittedName>
        <fullName evidence="15">Aquaporin 3</fullName>
    </submittedName>
</protein>
<keyword evidence="9" id="KW-0325">Glycoprotein</keyword>
<keyword evidence="8 14" id="KW-0472">Membrane</keyword>
<evidence type="ECO:0000256" key="2">
    <source>
        <dbReference type="ARBA" id="ARBA00006175"/>
    </source>
</evidence>
<dbReference type="PANTHER" id="PTHR43829">
    <property type="entry name" value="AQUAPORIN OR AQUAGLYCEROPORIN RELATED"/>
    <property type="match status" value="1"/>
</dbReference>
<proteinExistence type="inferred from homology"/>
<feature type="transmembrane region" description="Helical" evidence="14">
    <location>
        <begin position="54"/>
        <end position="74"/>
    </location>
</feature>
<dbReference type="InterPro" id="IPR050363">
    <property type="entry name" value="MIP/Aquaporin"/>
</dbReference>
<evidence type="ECO:0000256" key="8">
    <source>
        <dbReference type="ARBA" id="ARBA00023136"/>
    </source>
</evidence>
<comment type="catalytic activity">
    <reaction evidence="12">
        <text>glycerol(in) = glycerol(out)</text>
        <dbReference type="Rhea" id="RHEA:29675"/>
        <dbReference type="ChEBI" id="CHEBI:17754"/>
    </reaction>
</comment>
<dbReference type="InterPro" id="IPR023275">
    <property type="entry name" value="Aquaporin_3"/>
</dbReference>
<comment type="similarity">
    <text evidence="2 13">Belongs to the MIP/aquaporin (TC 1.A.8) family.</text>
</comment>
<gene>
    <name evidence="15 17" type="primary">AQP3</name>
</gene>
<evidence type="ECO:0000256" key="10">
    <source>
        <dbReference type="ARBA" id="ARBA00034651"/>
    </source>
</evidence>
<evidence type="ECO:0000256" key="9">
    <source>
        <dbReference type="ARBA" id="ARBA00023180"/>
    </source>
</evidence>
<dbReference type="OrthoDB" id="3222at2759"/>
<dbReference type="Gene3D" id="1.20.1080.10">
    <property type="entry name" value="Glycerol uptake facilitator protein"/>
    <property type="match status" value="2"/>
</dbReference>
<sequence length="280" mass="29718">MGRQKELVNRCGEMLHIRYRLLRQALAECLGTLILVMFGCGSVAQVVLSRGTHGGFLTINLAFGFAVTLGILIAGQVSGKALSPPSAISPPATQHGVPLGNGVGAGVFFTGQDAIWAFANNQLIVSGPNGTAGIFATYPSGHLDMVNGFFDQFIGTASLIVCVLAIVDPYNNPVPRGLEAFTVGLVVLVIGTSMGFNSGYAVNPARDFGPRLFTAIAGWGSEVFTTGRHWWWVPIVSPLLGSIAGVFVYQLMIGCHLEPPPPSTDEENVKLSHVKHKEQM</sequence>